<dbReference type="Pfam" id="PF14606">
    <property type="entry name" value="Lipase_GDSL_3"/>
    <property type="match status" value="1"/>
</dbReference>
<keyword evidence="4" id="KW-1185">Reference proteome</keyword>
<dbReference type="SUPFAM" id="SSF52266">
    <property type="entry name" value="SGNH hydrolase"/>
    <property type="match status" value="1"/>
</dbReference>
<sequence length="334" mass="36857">MITMHKIHANELCFDGAVSLESQVDGSKPWRIPHAQRTLFMPDAINGKAGVPAGVRIRFASDTRSAAVEVEPMDAERLMDCVIDGELFATAVLAPGESVYRFEGLPEGEKSIELFLSQRHPVTVRHLELGTDATYSVPDDKRPRWIAYGSSITQCEAAASPSQTWPAIVAQRKGWHGTNLGYSANCHMEPMVARMIRDMPADFISLCVGVNIMGGGSLNERTFQPALIGFVQIVREKHADIPIVVQSPIYASERESAPNKVGLTLEGMRLLIREAVGTLRENGDSRLYYVDGLDVFGQEYNHHLPDKLHPDAEGYKLMAESMIRQFGQVLPDGI</sequence>
<evidence type="ECO:0000259" key="1">
    <source>
        <dbReference type="Pfam" id="PF14606"/>
    </source>
</evidence>
<dbReference type="Pfam" id="PF21181">
    <property type="entry name" value="SsfX3_N"/>
    <property type="match status" value="1"/>
</dbReference>
<accession>A0A7X3FMF9</accession>
<dbReference type="InterPro" id="IPR036514">
    <property type="entry name" value="SGNH_hydro_sf"/>
</dbReference>
<feature type="domain" description="SGNH hydrolase-type esterase" evidence="1">
    <location>
        <begin position="146"/>
        <end position="321"/>
    </location>
</feature>
<dbReference type="Gene3D" id="3.40.50.1110">
    <property type="entry name" value="SGNH hydrolase"/>
    <property type="match status" value="1"/>
</dbReference>
<dbReference type="AlphaFoldDB" id="A0A7X3FMF9"/>
<dbReference type="InterPro" id="IPR048977">
    <property type="entry name" value="SsfX3-like_N"/>
</dbReference>
<evidence type="ECO:0000259" key="2">
    <source>
        <dbReference type="Pfam" id="PF21181"/>
    </source>
</evidence>
<gene>
    <name evidence="3" type="ORF">EDM21_23375</name>
</gene>
<dbReference type="Proteomes" id="UP000490800">
    <property type="component" value="Unassembled WGS sequence"/>
</dbReference>
<evidence type="ECO:0000313" key="4">
    <source>
        <dbReference type="Proteomes" id="UP000490800"/>
    </source>
</evidence>
<evidence type="ECO:0000313" key="3">
    <source>
        <dbReference type="EMBL" id="MVP02428.1"/>
    </source>
</evidence>
<name>A0A7X3FMF9_9BACL</name>
<comment type="caution">
    <text evidence="3">The sequence shown here is derived from an EMBL/GenBank/DDBJ whole genome shotgun (WGS) entry which is preliminary data.</text>
</comment>
<proteinExistence type="predicted"/>
<reference evidence="3 4" key="1">
    <citation type="journal article" date="2019" name="Microorganisms">
        <title>Paenibacillus lutrae sp. nov., A Chitinolytic Species Isolated from A River Otter in Castril Natural Park, Granada, Spain.</title>
        <authorList>
            <person name="Rodriguez M."/>
            <person name="Reina J.C."/>
            <person name="Bejar V."/>
            <person name="Llamas I."/>
        </authorList>
    </citation>
    <scope>NUCLEOTIDE SEQUENCE [LARGE SCALE GENOMIC DNA]</scope>
    <source>
        <strain evidence="3 4">N10</strain>
    </source>
</reference>
<organism evidence="3 4">
    <name type="scientific">Paenibacillus lutrae</name>
    <dbReference type="NCBI Taxonomy" id="2078573"/>
    <lineage>
        <taxon>Bacteria</taxon>
        <taxon>Bacillati</taxon>
        <taxon>Bacillota</taxon>
        <taxon>Bacilli</taxon>
        <taxon>Bacillales</taxon>
        <taxon>Paenibacillaceae</taxon>
        <taxon>Paenibacillus</taxon>
    </lineage>
</organism>
<dbReference type="Gene3D" id="2.60.120.260">
    <property type="entry name" value="Galactose-binding domain-like"/>
    <property type="match status" value="1"/>
</dbReference>
<feature type="domain" description="SsfX3-like N-terminal" evidence="2">
    <location>
        <begin position="12"/>
        <end position="117"/>
    </location>
</feature>
<dbReference type="EMBL" id="RHLK01000024">
    <property type="protein sequence ID" value="MVP02428.1"/>
    <property type="molecule type" value="Genomic_DNA"/>
</dbReference>
<protein>
    <submittedName>
        <fullName evidence="3">GDSL family lipase</fullName>
    </submittedName>
</protein>
<dbReference type="InterPro" id="IPR013830">
    <property type="entry name" value="SGNH_hydro"/>
</dbReference>